<dbReference type="eggNOG" id="COG2755">
    <property type="taxonomic scope" value="Bacteria"/>
</dbReference>
<evidence type="ECO:0000259" key="1">
    <source>
        <dbReference type="Pfam" id="PF13472"/>
    </source>
</evidence>
<dbReference type="InterPro" id="IPR051532">
    <property type="entry name" value="Ester_Hydrolysis_Enzymes"/>
</dbReference>
<sequence>MTPSHSMTIGDHRREPMKSQRGWVAALVFGAGLLAFIPGARGEESPFEGVRRVLFLGDSITYSGQYIEYVETALRARNPSLHCEFLNLGLPSETVSGLTEPGHAGGQFSRPDLHERLERILEQSKPEWIVICYGMNDGIYSPLDDARFKKFQDGIHFVRARAQAKGAKVLHLTPPVFDPLPIMAHTLPAGLEEYRQPYQGYNEVLDRYSEWLMGQKAQGWDVLDIHGPLNQYLAKQRSTDPKFLLAGDGVHMNSTGHWIMARELLAHWKVPAADLAAPSGEEALAAMPQGTALLKLVQKRQRLLKDAWLTATGHTRPGMKQGVSLEQAERQAADIEAEIVGLVTPKP</sequence>
<dbReference type="PANTHER" id="PTHR30383">
    <property type="entry name" value="THIOESTERASE 1/PROTEASE 1/LYSOPHOSPHOLIPASE L1"/>
    <property type="match status" value="1"/>
</dbReference>
<dbReference type="Pfam" id="PF13472">
    <property type="entry name" value="Lipase_GDSL_2"/>
    <property type="match status" value="1"/>
</dbReference>
<dbReference type="CDD" id="cd01834">
    <property type="entry name" value="SGNH_hydrolase_like_2"/>
    <property type="match status" value="1"/>
</dbReference>
<dbReference type="STRING" id="886293.Sinac_5720"/>
<dbReference type="Gene3D" id="3.40.50.1110">
    <property type="entry name" value="SGNH hydrolase"/>
    <property type="match status" value="1"/>
</dbReference>
<organism evidence="2 3">
    <name type="scientific">Singulisphaera acidiphila (strain ATCC BAA-1392 / DSM 18658 / VKM B-2454 / MOB10)</name>
    <dbReference type="NCBI Taxonomy" id="886293"/>
    <lineage>
        <taxon>Bacteria</taxon>
        <taxon>Pseudomonadati</taxon>
        <taxon>Planctomycetota</taxon>
        <taxon>Planctomycetia</taxon>
        <taxon>Isosphaerales</taxon>
        <taxon>Isosphaeraceae</taxon>
        <taxon>Singulisphaera</taxon>
    </lineage>
</organism>
<dbReference type="GO" id="GO:0004622">
    <property type="term" value="F:phosphatidylcholine lysophospholipase activity"/>
    <property type="evidence" value="ECO:0007669"/>
    <property type="project" value="TreeGrafter"/>
</dbReference>
<accession>L0DME4</accession>
<name>L0DME4_SINAD</name>
<dbReference type="InterPro" id="IPR013830">
    <property type="entry name" value="SGNH_hydro"/>
</dbReference>
<dbReference type="OrthoDB" id="2513075at2"/>
<keyword evidence="3" id="KW-1185">Reference proteome</keyword>
<dbReference type="Proteomes" id="UP000010798">
    <property type="component" value="Chromosome"/>
</dbReference>
<feature type="domain" description="SGNH hydrolase-type esterase" evidence="1">
    <location>
        <begin position="55"/>
        <end position="258"/>
    </location>
</feature>
<dbReference type="SUPFAM" id="SSF52266">
    <property type="entry name" value="SGNH hydrolase"/>
    <property type="match status" value="1"/>
</dbReference>
<dbReference type="EMBL" id="CP003364">
    <property type="protein sequence ID" value="AGA29851.1"/>
    <property type="molecule type" value="Genomic_DNA"/>
</dbReference>
<reference evidence="2 3" key="1">
    <citation type="submission" date="2012-02" db="EMBL/GenBank/DDBJ databases">
        <title>Complete sequence of chromosome of Singulisphaera acidiphila DSM 18658.</title>
        <authorList>
            <consortium name="US DOE Joint Genome Institute (JGI-PGF)"/>
            <person name="Lucas S."/>
            <person name="Copeland A."/>
            <person name="Lapidus A."/>
            <person name="Glavina del Rio T."/>
            <person name="Dalin E."/>
            <person name="Tice H."/>
            <person name="Bruce D."/>
            <person name="Goodwin L."/>
            <person name="Pitluck S."/>
            <person name="Peters L."/>
            <person name="Ovchinnikova G."/>
            <person name="Chertkov O."/>
            <person name="Kyrpides N."/>
            <person name="Mavromatis K."/>
            <person name="Ivanova N."/>
            <person name="Brettin T."/>
            <person name="Detter J.C."/>
            <person name="Han C."/>
            <person name="Larimer F."/>
            <person name="Land M."/>
            <person name="Hauser L."/>
            <person name="Markowitz V."/>
            <person name="Cheng J.-F."/>
            <person name="Hugenholtz P."/>
            <person name="Woyke T."/>
            <person name="Wu D."/>
            <person name="Tindall B."/>
            <person name="Pomrenke H."/>
            <person name="Brambilla E."/>
            <person name="Klenk H.-P."/>
            <person name="Eisen J.A."/>
        </authorList>
    </citation>
    <scope>NUCLEOTIDE SEQUENCE [LARGE SCALE GENOMIC DNA]</scope>
    <source>
        <strain evidence="3">ATCC BAA-1392 / DSM 18658 / VKM B-2454 / MOB10</strain>
    </source>
</reference>
<proteinExistence type="predicted"/>
<dbReference type="HOGENOM" id="CLU_064940_0_0_0"/>
<dbReference type="AlphaFoldDB" id="L0DME4"/>
<evidence type="ECO:0000313" key="2">
    <source>
        <dbReference type="EMBL" id="AGA29851.1"/>
    </source>
</evidence>
<dbReference type="KEGG" id="saci:Sinac_5720"/>
<protein>
    <submittedName>
        <fullName evidence="2">Lysophospholipase L1-like esterase</fullName>
    </submittedName>
</protein>
<dbReference type="InterPro" id="IPR036514">
    <property type="entry name" value="SGNH_hydro_sf"/>
</dbReference>
<evidence type="ECO:0000313" key="3">
    <source>
        <dbReference type="Proteomes" id="UP000010798"/>
    </source>
</evidence>
<dbReference type="PANTHER" id="PTHR30383:SF5">
    <property type="entry name" value="SGNH HYDROLASE-TYPE ESTERASE DOMAIN-CONTAINING PROTEIN"/>
    <property type="match status" value="1"/>
</dbReference>
<gene>
    <name evidence="2" type="ordered locus">Sinac_5720</name>
</gene>